<dbReference type="InterPro" id="IPR006157">
    <property type="entry name" value="FolB_dom"/>
</dbReference>
<dbReference type="PANTHER" id="PTHR42844">
    <property type="entry name" value="DIHYDRONEOPTERIN ALDOLASE 1-RELATED"/>
    <property type="match status" value="1"/>
</dbReference>
<evidence type="ECO:0000256" key="6">
    <source>
        <dbReference type="ARBA" id="ARBA00023239"/>
    </source>
</evidence>
<evidence type="ECO:0000259" key="8">
    <source>
        <dbReference type="SMART" id="SM00905"/>
    </source>
</evidence>
<dbReference type="EC" id="4.1.2.25" evidence="4"/>
<dbReference type="GO" id="GO:0005737">
    <property type="term" value="C:cytoplasm"/>
    <property type="evidence" value="ECO:0007669"/>
    <property type="project" value="TreeGrafter"/>
</dbReference>
<gene>
    <name evidence="9" type="ORF">METZ01_LOCUS61044</name>
</gene>
<name>A0A381SVZ4_9ZZZZ</name>
<dbReference type="SMART" id="SM00905">
    <property type="entry name" value="FolB"/>
    <property type="match status" value="1"/>
</dbReference>
<evidence type="ECO:0000256" key="4">
    <source>
        <dbReference type="ARBA" id="ARBA00013043"/>
    </source>
</evidence>
<evidence type="ECO:0000256" key="3">
    <source>
        <dbReference type="ARBA" id="ARBA00005708"/>
    </source>
</evidence>
<comment type="similarity">
    <text evidence="3">Belongs to the DHNA family.</text>
</comment>
<comment type="pathway">
    <text evidence="2">Cofactor biosynthesis; tetrahydrofolate biosynthesis; 2-amino-4-hydroxy-6-hydroxymethyl-7,8-dihydropteridine diphosphate from 7,8-dihydroneopterin triphosphate: step 3/4.</text>
</comment>
<dbReference type="InterPro" id="IPR006156">
    <property type="entry name" value="Dihydroneopterin_aldolase"/>
</dbReference>
<evidence type="ECO:0000256" key="5">
    <source>
        <dbReference type="ARBA" id="ARBA00022909"/>
    </source>
</evidence>
<dbReference type="NCBIfam" id="TIGR00525">
    <property type="entry name" value="folB"/>
    <property type="match status" value="1"/>
</dbReference>
<protein>
    <recommendedName>
        <fullName evidence="4">dihydroneopterin aldolase</fullName>
        <ecNumber evidence="4">4.1.2.25</ecNumber>
    </recommendedName>
    <alternativeName>
        <fullName evidence="7">7,8-dihydroneopterin aldolase</fullName>
    </alternativeName>
</protein>
<reference evidence="9" key="1">
    <citation type="submission" date="2018-05" db="EMBL/GenBank/DDBJ databases">
        <authorList>
            <person name="Lanie J.A."/>
            <person name="Ng W.-L."/>
            <person name="Kazmierczak K.M."/>
            <person name="Andrzejewski T.M."/>
            <person name="Davidsen T.M."/>
            <person name="Wayne K.J."/>
            <person name="Tettelin H."/>
            <person name="Glass J.I."/>
            <person name="Rusch D."/>
            <person name="Podicherti R."/>
            <person name="Tsui H.-C.T."/>
            <person name="Winkler M.E."/>
        </authorList>
    </citation>
    <scope>NUCLEOTIDE SEQUENCE</scope>
</reference>
<evidence type="ECO:0000313" key="9">
    <source>
        <dbReference type="EMBL" id="SVA08190.1"/>
    </source>
</evidence>
<evidence type="ECO:0000256" key="2">
    <source>
        <dbReference type="ARBA" id="ARBA00005013"/>
    </source>
</evidence>
<dbReference type="Pfam" id="PF02152">
    <property type="entry name" value="FolB"/>
    <property type="match status" value="1"/>
</dbReference>
<proteinExistence type="inferred from homology"/>
<comment type="catalytic activity">
    <reaction evidence="1">
        <text>7,8-dihydroneopterin = 6-hydroxymethyl-7,8-dihydropterin + glycolaldehyde</text>
        <dbReference type="Rhea" id="RHEA:10540"/>
        <dbReference type="ChEBI" id="CHEBI:17001"/>
        <dbReference type="ChEBI" id="CHEBI:17071"/>
        <dbReference type="ChEBI" id="CHEBI:44841"/>
        <dbReference type="EC" id="4.1.2.25"/>
    </reaction>
</comment>
<keyword evidence="6" id="KW-0456">Lyase</keyword>
<dbReference type="AlphaFoldDB" id="A0A381SVZ4"/>
<dbReference type="GO" id="GO:0004150">
    <property type="term" value="F:dihydroneopterin aldolase activity"/>
    <property type="evidence" value="ECO:0007669"/>
    <property type="project" value="UniProtKB-EC"/>
</dbReference>
<dbReference type="Gene3D" id="3.30.1130.10">
    <property type="match status" value="1"/>
</dbReference>
<sequence>MDKVRILNLKIPARHGVYEFEKDKDSIFELDVEMHTDLSIAGQTDDLKDTINYNDAVSIITDIFTEKDYHLIEAVGQTICKKLLADFKIQKVVIKIRKPHAPIMANLDTVEVELVREK</sequence>
<accession>A0A381SVZ4</accession>
<keyword evidence="5" id="KW-0289">Folate biosynthesis</keyword>
<organism evidence="9">
    <name type="scientific">marine metagenome</name>
    <dbReference type="NCBI Taxonomy" id="408172"/>
    <lineage>
        <taxon>unclassified sequences</taxon>
        <taxon>metagenomes</taxon>
        <taxon>ecological metagenomes</taxon>
    </lineage>
</organism>
<dbReference type="EMBL" id="UINC01003655">
    <property type="protein sequence ID" value="SVA08190.1"/>
    <property type="molecule type" value="Genomic_DNA"/>
</dbReference>
<dbReference type="InterPro" id="IPR043133">
    <property type="entry name" value="GTP-CH-I_C/QueF"/>
</dbReference>
<dbReference type="NCBIfam" id="TIGR00526">
    <property type="entry name" value="folB_dom"/>
    <property type="match status" value="1"/>
</dbReference>
<dbReference type="GO" id="GO:0046656">
    <property type="term" value="P:folic acid biosynthetic process"/>
    <property type="evidence" value="ECO:0007669"/>
    <property type="project" value="UniProtKB-KW"/>
</dbReference>
<evidence type="ECO:0000256" key="7">
    <source>
        <dbReference type="ARBA" id="ARBA00032903"/>
    </source>
</evidence>
<dbReference type="CDD" id="cd00534">
    <property type="entry name" value="DHNA_DHNTPE"/>
    <property type="match status" value="1"/>
</dbReference>
<evidence type="ECO:0000256" key="1">
    <source>
        <dbReference type="ARBA" id="ARBA00001353"/>
    </source>
</evidence>
<feature type="domain" description="Dihydroneopterin aldolase/epimerase" evidence="8">
    <location>
        <begin position="4"/>
        <end position="116"/>
    </location>
</feature>
<dbReference type="SUPFAM" id="SSF55620">
    <property type="entry name" value="Tetrahydrobiopterin biosynthesis enzymes-like"/>
    <property type="match status" value="1"/>
</dbReference>
<dbReference type="PANTHER" id="PTHR42844:SF1">
    <property type="entry name" value="DIHYDRONEOPTERIN ALDOLASE 1-RELATED"/>
    <property type="match status" value="1"/>
</dbReference>